<evidence type="ECO:0000313" key="1">
    <source>
        <dbReference type="EMBL" id="CAG2187546.1"/>
    </source>
</evidence>
<protein>
    <recommendedName>
        <fullName evidence="3">CCHC-type domain-containing protein</fullName>
    </recommendedName>
</protein>
<keyword evidence="2" id="KW-1185">Reference proteome</keyword>
<comment type="caution">
    <text evidence="1">The sequence shown here is derived from an EMBL/GenBank/DDBJ whole genome shotgun (WGS) entry which is preliminary data.</text>
</comment>
<accession>A0A8S3PWH3</accession>
<dbReference type="OrthoDB" id="8061005at2759"/>
<gene>
    <name evidence="1" type="ORF">MEDL_3045</name>
</gene>
<organism evidence="1 2">
    <name type="scientific">Mytilus edulis</name>
    <name type="common">Blue mussel</name>
    <dbReference type="NCBI Taxonomy" id="6550"/>
    <lineage>
        <taxon>Eukaryota</taxon>
        <taxon>Metazoa</taxon>
        <taxon>Spiralia</taxon>
        <taxon>Lophotrochozoa</taxon>
        <taxon>Mollusca</taxon>
        <taxon>Bivalvia</taxon>
        <taxon>Autobranchia</taxon>
        <taxon>Pteriomorphia</taxon>
        <taxon>Mytilida</taxon>
        <taxon>Mytiloidea</taxon>
        <taxon>Mytilidae</taxon>
        <taxon>Mytilinae</taxon>
        <taxon>Mytilus</taxon>
    </lineage>
</organism>
<dbReference type="EMBL" id="CAJPWZ010000173">
    <property type="protein sequence ID" value="CAG2187546.1"/>
    <property type="molecule type" value="Genomic_DNA"/>
</dbReference>
<dbReference type="AlphaFoldDB" id="A0A8S3PWH3"/>
<proteinExistence type="predicted"/>
<reference evidence="1" key="1">
    <citation type="submission" date="2021-03" db="EMBL/GenBank/DDBJ databases">
        <authorList>
            <person name="Bekaert M."/>
        </authorList>
    </citation>
    <scope>NUCLEOTIDE SEQUENCE</scope>
</reference>
<dbReference type="Proteomes" id="UP000683360">
    <property type="component" value="Unassembled WGS sequence"/>
</dbReference>
<sequence length="178" mass="20458">MSTESSESDTDIGEEIAHEVEEPQINMAAAAPSLIPFPQKLDLDGNIATNWRKFKRTWNNYEIASGLSEKDAKLRTATLLTCVGSDAMDIFDGFAFEEENDRKDITKRRQYKHDKQSDNKKFPKKANNCDYCGRQCEKGKCPAYGKQCNSCGKYNHFSSQCRQGKYMKRRYEQSRQLL</sequence>
<evidence type="ECO:0008006" key="3">
    <source>
        <dbReference type="Google" id="ProtNLM"/>
    </source>
</evidence>
<name>A0A8S3PWH3_MYTED</name>
<evidence type="ECO:0000313" key="2">
    <source>
        <dbReference type="Proteomes" id="UP000683360"/>
    </source>
</evidence>